<dbReference type="PANTHER" id="PTHR12998:SF0">
    <property type="entry name" value="TRNA:M(4)X MODIFICATION ENZYME TRM13 HOMOLOG"/>
    <property type="match status" value="1"/>
</dbReference>
<keyword evidence="1" id="KW-0949">S-adenosyl-L-methionine</keyword>
<protein>
    <recommendedName>
        <fullName evidence="1">tRNA:m(4)X modification enzyme TRM13</fullName>
        <ecNumber evidence="1">2.1.1.225</ecNumber>
    </recommendedName>
</protein>
<proteinExistence type="inferred from homology"/>
<gene>
    <name evidence="4" type="ORF">PGLA1383_LOCUS12540</name>
    <name evidence="5" type="ORF">PGLA2088_LOCUS27965</name>
</gene>
<evidence type="ECO:0000313" key="4">
    <source>
        <dbReference type="EMBL" id="CAE8593963.1"/>
    </source>
</evidence>
<comment type="function">
    <text evidence="1">tRNA methylase which 2'-O-methylates cytidine(4) in tRNA(Pro) and tRNA(Gly)(GCC), and adenosine(4) in tRNA(His).</text>
</comment>
<keyword evidence="1" id="KW-0489">Methyltransferase</keyword>
<evidence type="ECO:0000256" key="2">
    <source>
        <dbReference type="SAM" id="MobiDB-lite"/>
    </source>
</evidence>
<keyword evidence="1" id="KW-0819">tRNA processing</keyword>
<evidence type="ECO:0000256" key="1">
    <source>
        <dbReference type="RuleBase" id="RU367103"/>
    </source>
</evidence>
<comment type="similarity">
    <text evidence="1">Belongs to the methyltransferase TRM13 family.</text>
</comment>
<organism evidence="5 6">
    <name type="scientific">Polarella glacialis</name>
    <name type="common">Dinoflagellate</name>
    <dbReference type="NCBI Taxonomy" id="89957"/>
    <lineage>
        <taxon>Eukaryota</taxon>
        <taxon>Sar</taxon>
        <taxon>Alveolata</taxon>
        <taxon>Dinophyceae</taxon>
        <taxon>Suessiales</taxon>
        <taxon>Suessiaceae</taxon>
        <taxon>Polarella</taxon>
    </lineage>
</organism>
<comment type="catalytic activity">
    <reaction evidence="1">
        <text>cytidine(4) in tRNA(Gly)(GCC) + S-adenosyl-L-methionine = 2'-O-methylcytidine(4) in tRNA(Gly)(GCC) + S-adenosyl-L-homocysteine + H(+)</text>
        <dbReference type="Rhea" id="RHEA:43192"/>
        <dbReference type="Rhea" id="RHEA-COMP:10399"/>
        <dbReference type="Rhea" id="RHEA-COMP:10400"/>
        <dbReference type="ChEBI" id="CHEBI:15378"/>
        <dbReference type="ChEBI" id="CHEBI:57856"/>
        <dbReference type="ChEBI" id="CHEBI:59789"/>
        <dbReference type="ChEBI" id="CHEBI:74495"/>
        <dbReference type="ChEBI" id="CHEBI:82748"/>
        <dbReference type="EC" id="2.1.1.225"/>
    </reaction>
</comment>
<dbReference type="PROSITE" id="PS51257">
    <property type="entry name" value="PROKAR_LIPOPROTEIN"/>
    <property type="match status" value="1"/>
</dbReference>
<dbReference type="OrthoDB" id="258806at2759"/>
<evidence type="ECO:0000313" key="6">
    <source>
        <dbReference type="Proteomes" id="UP000626109"/>
    </source>
</evidence>
<dbReference type="EMBL" id="CAJNNW010027674">
    <property type="protein sequence ID" value="CAE8692614.1"/>
    <property type="molecule type" value="Genomic_DNA"/>
</dbReference>
<dbReference type="EMBL" id="CAJNNV010006698">
    <property type="protein sequence ID" value="CAE8593963.1"/>
    <property type="molecule type" value="Genomic_DNA"/>
</dbReference>
<dbReference type="Proteomes" id="UP000626109">
    <property type="component" value="Unassembled WGS sequence"/>
</dbReference>
<name>A0A813K4W4_POLGL</name>
<dbReference type="Pfam" id="PF05206">
    <property type="entry name" value="TRM13"/>
    <property type="match status" value="2"/>
</dbReference>
<keyword evidence="1" id="KW-0863">Zinc-finger</keyword>
<dbReference type="EC" id="2.1.1.225" evidence="1"/>
<dbReference type="InterPro" id="IPR039044">
    <property type="entry name" value="Trm13"/>
</dbReference>
<accession>A0A813K4W4</accession>
<feature type="domain" description="Methyltransferase TRM13" evidence="3">
    <location>
        <begin position="348"/>
        <end position="396"/>
    </location>
</feature>
<evidence type="ECO:0000313" key="5">
    <source>
        <dbReference type="EMBL" id="CAE8692614.1"/>
    </source>
</evidence>
<keyword evidence="7" id="KW-1185">Reference proteome</keyword>
<reference evidence="5" key="1">
    <citation type="submission" date="2021-02" db="EMBL/GenBank/DDBJ databases">
        <authorList>
            <person name="Dougan E. K."/>
            <person name="Rhodes N."/>
            <person name="Thang M."/>
            <person name="Chan C."/>
        </authorList>
    </citation>
    <scope>NUCLEOTIDE SEQUENCE</scope>
</reference>
<dbReference type="AlphaFoldDB" id="A0A813K4W4"/>
<comment type="catalytic activity">
    <reaction evidence="1">
        <text>adenosine(4) in tRNA(His) + S-adenosyl-L-methionine = 2'-O-methyladenosine(4) in tRNA(His) + S-adenosyl-L-homocysteine + H(+)</text>
        <dbReference type="Rhea" id="RHEA:43196"/>
        <dbReference type="Rhea" id="RHEA-COMP:10401"/>
        <dbReference type="Rhea" id="RHEA-COMP:10402"/>
        <dbReference type="ChEBI" id="CHEBI:15378"/>
        <dbReference type="ChEBI" id="CHEBI:57856"/>
        <dbReference type="ChEBI" id="CHEBI:59789"/>
        <dbReference type="ChEBI" id="CHEBI:74411"/>
        <dbReference type="ChEBI" id="CHEBI:74477"/>
        <dbReference type="EC" id="2.1.1.225"/>
    </reaction>
</comment>
<sequence length="419" mass="45850">MRFFEPVAAGCVALVGLALACLLLLPATINVVLGAVVVSTVCLLKRDRWSAIRLHNWSWVRQVYQAFAIYNFAFRLSRACRKLQPPIEAVGLYDGGAAILDEILATGPDTFQKKPTNRAQIESLMECVHGLVQGVKQNGRTPLVLDIGAGKALFTRAVYEALGREVAVVALDERHQHDKDQFYDPPPPPASTIEPESGSGPVRPTNRSVICGEAPYTRIVADVRHLAARTLVPLREAKGGGVVAITKHLCGGATDGSLMALCTPPLNDFVGACCLAPCCHQKMLRNQYCNMPFLESLGFCQTHLGKRGGPQDVDFKNFGMLISMSRHPGTELLGFEYKKSNLLKLLGFTWASELGRKARHLLEEGRAQYLRDHGFEAHLVTYCAREIAGDNIAIIARRREVAAEDPFLCKACDDVGKSE</sequence>
<keyword evidence="1" id="KW-0479">Metal-binding</keyword>
<evidence type="ECO:0000259" key="3">
    <source>
        <dbReference type="Pfam" id="PF05206"/>
    </source>
</evidence>
<dbReference type="PANTHER" id="PTHR12998">
    <property type="entry name" value="TRNA:M(4)X MODIFICATION ENZYME TRM13 HOMOLOG"/>
    <property type="match status" value="1"/>
</dbReference>
<dbReference type="Proteomes" id="UP000654075">
    <property type="component" value="Unassembled WGS sequence"/>
</dbReference>
<feature type="region of interest" description="Disordered" evidence="2">
    <location>
        <begin position="177"/>
        <end position="204"/>
    </location>
</feature>
<dbReference type="GO" id="GO:0106050">
    <property type="term" value="F:tRNA 2'-O-methyltransferase activity"/>
    <property type="evidence" value="ECO:0007669"/>
    <property type="project" value="UniProtKB-UniRule"/>
</dbReference>
<keyword evidence="1" id="KW-0862">Zinc</keyword>
<dbReference type="GO" id="GO:0030488">
    <property type="term" value="P:tRNA methylation"/>
    <property type="evidence" value="ECO:0007669"/>
    <property type="project" value="InterPro"/>
</dbReference>
<evidence type="ECO:0000313" key="7">
    <source>
        <dbReference type="Proteomes" id="UP000654075"/>
    </source>
</evidence>
<comment type="catalytic activity">
    <reaction evidence="1">
        <text>cytidine(4) in tRNA(Pro) + S-adenosyl-L-methionine = 2'-O-methylcytidine(4) in tRNA(Pro) + S-adenosyl-L-homocysteine + H(+)</text>
        <dbReference type="Rhea" id="RHEA:32767"/>
        <dbReference type="Rhea" id="RHEA-COMP:10397"/>
        <dbReference type="Rhea" id="RHEA-COMP:10398"/>
        <dbReference type="ChEBI" id="CHEBI:15378"/>
        <dbReference type="ChEBI" id="CHEBI:57856"/>
        <dbReference type="ChEBI" id="CHEBI:59789"/>
        <dbReference type="ChEBI" id="CHEBI:74495"/>
        <dbReference type="ChEBI" id="CHEBI:82748"/>
        <dbReference type="EC" id="2.1.1.225"/>
    </reaction>
</comment>
<feature type="domain" description="Methyltransferase TRM13" evidence="3">
    <location>
        <begin position="139"/>
        <end position="302"/>
    </location>
</feature>
<keyword evidence="1" id="KW-0808">Transferase</keyword>
<dbReference type="GO" id="GO:0008270">
    <property type="term" value="F:zinc ion binding"/>
    <property type="evidence" value="ECO:0007669"/>
    <property type="project" value="UniProtKB-KW"/>
</dbReference>
<comment type="caution">
    <text evidence="5">The sequence shown here is derived from an EMBL/GenBank/DDBJ whole genome shotgun (WGS) entry which is preliminary data.</text>
</comment>
<dbReference type="InterPro" id="IPR007871">
    <property type="entry name" value="Methyltransferase_TRM13"/>
</dbReference>